<comment type="caution">
    <text evidence="1">The sequence shown here is derived from an EMBL/GenBank/DDBJ whole genome shotgun (WGS) entry which is preliminary data.</text>
</comment>
<sequence length="63" mass="6499">MGNIVEAQQVDLREGGRIEGDIKAGSFTVASGARMRGKVEFGWNGGADADADSLTESVITGTV</sequence>
<reference evidence="1" key="1">
    <citation type="submission" date="2013-08" db="EMBL/GenBank/DDBJ databases">
        <authorList>
            <person name="Mendez C."/>
            <person name="Richter M."/>
            <person name="Ferrer M."/>
            <person name="Sanchez J."/>
        </authorList>
    </citation>
    <scope>NUCLEOTIDE SEQUENCE</scope>
</reference>
<evidence type="ECO:0000313" key="1">
    <source>
        <dbReference type="EMBL" id="EQD66794.1"/>
    </source>
</evidence>
<name>T1CJ67_9ZZZZ</name>
<dbReference type="AlphaFoldDB" id="T1CJ67"/>
<dbReference type="EMBL" id="AUZX01005707">
    <property type="protein sequence ID" value="EQD66794.1"/>
    <property type="molecule type" value="Genomic_DNA"/>
</dbReference>
<protein>
    <submittedName>
        <fullName evidence="1">Protein containing DUF583</fullName>
    </submittedName>
</protein>
<accession>T1CJ67</accession>
<organism evidence="1">
    <name type="scientific">mine drainage metagenome</name>
    <dbReference type="NCBI Taxonomy" id="410659"/>
    <lineage>
        <taxon>unclassified sequences</taxon>
        <taxon>metagenomes</taxon>
        <taxon>ecological metagenomes</taxon>
    </lineage>
</organism>
<reference evidence="1" key="2">
    <citation type="journal article" date="2014" name="ISME J.">
        <title>Microbial stratification in low pH oxic and suboxic macroscopic growths along an acid mine drainage.</title>
        <authorList>
            <person name="Mendez-Garcia C."/>
            <person name="Mesa V."/>
            <person name="Sprenger R.R."/>
            <person name="Richter M."/>
            <person name="Diez M.S."/>
            <person name="Solano J."/>
            <person name="Bargiela R."/>
            <person name="Golyshina O.V."/>
            <person name="Manteca A."/>
            <person name="Ramos J.L."/>
            <person name="Gallego J.R."/>
            <person name="Llorente I."/>
            <person name="Martins Dos Santos V.A."/>
            <person name="Jensen O.N."/>
            <person name="Pelaez A.I."/>
            <person name="Sanchez J."/>
            <person name="Ferrer M."/>
        </authorList>
    </citation>
    <scope>NUCLEOTIDE SEQUENCE</scope>
</reference>
<proteinExistence type="predicted"/>
<gene>
    <name evidence="1" type="ORF">B1A_07970</name>
</gene>